<dbReference type="Gene3D" id="3.40.50.1000">
    <property type="entry name" value="HAD superfamily/HAD-like"/>
    <property type="match status" value="1"/>
</dbReference>
<feature type="region of interest" description="Disordered" evidence="1">
    <location>
        <begin position="75"/>
        <end position="99"/>
    </location>
</feature>
<dbReference type="SUPFAM" id="SSF56784">
    <property type="entry name" value="HAD-like"/>
    <property type="match status" value="1"/>
</dbReference>
<dbReference type="CDD" id="cd07521">
    <property type="entry name" value="HAD_FCP1-like"/>
    <property type="match status" value="1"/>
</dbReference>
<dbReference type="InterPro" id="IPR050365">
    <property type="entry name" value="TIM50"/>
</dbReference>
<dbReference type="AlphaFoldDB" id="A0A7S4UXV8"/>
<dbReference type="FunFam" id="3.40.50.1000:FF:000093">
    <property type="entry name" value="NLI interacting factor-like phosphatase family protein"/>
    <property type="match status" value="1"/>
</dbReference>
<evidence type="ECO:0000256" key="1">
    <source>
        <dbReference type="SAM" id="MobiDB-lite"/>
    </source>
</evidence>
<dbReference type="EMBL" id="HBNR01049250">
    <property type="protein sequence ID" value="CAE4612212.1"/>
    <property type="molecule type" value="Transcribed_RNA"/>
</dbReference>
<feature type="compositionally biased region" description="Basic and acidic residues" evidence="1">
    <location>
        <begin position="1"/>
        <end position="10"/>
    </location>
</feature>
<reference evidence="3" key="1">
    <citation type="submission" date="2021-01" db="EMBL/GenBank/DDBJ databases">
        <authorList>
            <person name="Corre E."/>
            <person name="Pelletier E."/>
            <person name="Niang G."/>
            <person name="Scheremetjew M."/>
            <person name="Finn R."/>
            <person name="Kale V."/>
            <person name="Holt S."/>
            <person name="Cochrane G."/>
            <person name="Meng A."/>
            <person name="Brown T."/>
            <person name="Cohen L."/>
        </authorList>
    </citation>
    <scope>NUCLEOTIDE SEQUENCE</scope>
    <source>
        <strain evidence="3">CCMP3105</strain>
    </source>
</reference>
<dbReference type="PROSITE" id="PS50969">
    <property type="entry name" value="FCP1"/>
    <property type="match status" value="1"/>
</dbReference>
<dbReference type="InterPro" id="IPR004274">
    <property type="entry name" value="FCP1_dom"/>
</dbReference>
<evidence type="ECO:0000259" key="2">
    <source>
        <dbReference type="PROSITE" id="PS50969"/>
    </source>
</evidence>
<dbReference type="InterPro" id="IPR023214">
    <property type="entry name" value="HAD_sf"/>
</dbReference>
<sequence>MSQGKLRLEDLVTQAPLEEEAGDVRAANGAALAEGGAAWDPDLQESPERPCCCLWRCFRPRQRSTAKLAAVVPLAPSEASQPSSSAASARPAAPREAPAAPPAAAAAAASQGTAAAAAAAVAAAVAAGPAVSAPVQGSACQAQALQTAAEDSPTGTAAAAAEQISREVPPGVEAAPGTDDEPGCQPVAGRGSRVLREGQEQPGQLGPQSGPNIGRKTLVLDLDETLIHSSFRPVQSADIVITVELEGEDHPVFVRKRPGVDHLLAEVSRLYEVVVYTASVPQYANKLLDELDKSGTVSFRLFRDACTRRPGGYVKDLSKLGRDLKDVVIVDNSPICYSMQPNNAIPIKTWRNDPNDQELLELIPILNSLAMVEDIPTVLQQIEWAADE</sequence>
<feature type="domain" description="FCP1 homology" evidence="2">
    <location>
        <begin position="211"/>
        <end position="369"/>
    </location>
</feature>
<gene>
    <name evidence="3" type="ORF">AMON00008_LOCUS34401</name>
</gene>
<dbReference type="Pfam" id="PF03031">
    <property type="entry name" value="NIF"/>
    <property type="match status" value="1"/>
</dbReference>
<dbReference type="NCBIfam" id="TIGR02251">
    <property type="entry name" value="HIF-SF_euk"/>
    <property type="match status" value="1"/>
</dbReference>
<accession>A0A7S4UXV8</accession>
<dbReference type="GO" id="GO:0016791">
    <property type="term" value="F:phosphatase activity"/>
    <property type="evidence" value="ECO:0007669"/>
    <property type="project" value="InterPro"/>
</dbReference>
<dbReference type="SMART" id="SM00577">
    <property type="entry name" value="CPDc"/>
    <property type="match status" value="1"/>
</dbReference>
<dbReference type="PANTHER" id="PTHR12210">
    <property type="entry name" value="DULLARD PROTEIN PHOSPHATASE"/>
    <property type="match status" value="1"/>
</dbReference>
<protein>
    <recommendedName>
        <fullName evidence="2">FCP1 homology domain-containing protein</fullName>
    </recommendedName>
</protein>
<name>A0A7S4UXV8_9DINO</name>
<proteinExistence type="predicted"/>
<evidence type="ECO:0000313" key="3">
    <source>
        <dbReference type="EMBL" id="CAE4612212.1"/>
    </source>
</evidence>
<organism evidence="3">
    <name type="scientific">Alexandrium monilatum</name>
    <dbReference type="NCBI Taxonomy" id="311494"/>
    <lineage>
        <taxon>Eukaryota</taxon>
        <taxon>Sar</taxon>
        <taxon>Alveolata</taxon>
        <taxon>Dinophyceae</taxon>
        <taxon>Gonyaulacales</taxon>
        <taxon>Pyrocystaceae</taxon>
        <taxon>Alexandrium</taxon>
    </lineage>
</organism>
<feature type="region of interest" description="Disordered" evidence="1">
    <location>
        <begin position="1"/>
        <end position="28"/>
    </location>
</feature>
<dbReference type="InterPro" id="IPR011948">
    <property type="entry name" value="Dullard_phosphatase"/>
</dbReference>
<dbReference type="InterPro" id="IPR036412">
    <property type="entry name" value="HAD-like_sf"/>
</dbReference>
<feature type="region of interest" description="Disordered" evidence="1">
    <location>
        <begin position="151"/>
        <end position="189"/>
    </location>
</feature>